<evidence type="ECO:0000313" key="1">
    <source>
        <dbReference type="EMBL" id="MBT1709696.1"/>
    </source>
</evidence>
<organism evidence="1 2">
    <name type="scientific">Dawidia cretensis</name>
    <dbReference type="NCBI Taxonomy" id="2782350"/>
    <lineage>
        <taxon>Bacteria</taxon>
        <taxon>Pseudomonadati</taxon>
        <taxon>Bacteroidota</taxon>
        <taxon>Cytophagia</taxon>
        <taxon>Cytophagales</taxon>
        <taxon>Chryseotaleaceae</taxon>
        <taxon>Dawidia</taxon>
    </lineage>
</organism>
<reference evidence="1 2" key="1">
    <citation type="submission" date="2021-05" db="EMBL/GenBank/DDBJ databases">
        <title>A Polyphasic approach of four new species of the genus Ohtaekwangia: Ohtaekwangia histidinii sp. nov., Ohtaekwangia cretensis sp. nov., Ohtaekwangia indiensis sp. nov., Ohtaekwangia reichenbachii sp. nov. from diverse environment.</title>
        <authorList>
            <person name="Octaviana S."/>
        </authorList>
    </citation>
    <scope>NUCLEOTIDE SEQUENCE [LARGE SCALE GENOMIC DNA]</scope>
    <source>
        <strain evidence="1 2">PWU5</strain>
    </source>
</reference>
<dbReference type="EMBL" id="JAHESE010000015">
    <property type="protein sequence ID" value="MBT1709696.1"/>
    <property type="molecule type" value="Genomic_DNA"/>
</dbReference>
<dbReference type="Pfam" id="PF13618">
    <property type="entry name" value="Gluconate_2-dh3"/>
    <property type="match status" value="1"/>
</dbReference>
<proteinExistence type="predicted"/>
<evidence type="ECO:0000313" key="2">
    <source>
        <dbReference type="Proteomes" id="UP001319080"/>
    </source>
</evidence>
<name>A0AAP2DYJ1_9BACT</name>
<keyword evidence="2" id="KW-1185">Reference proteome</keyword>
<dbReference type="InterPro" id="IPR027056">
    <property type="entry name" value="Gluconate_2DH_su3"/>
</dbReference>
<dbReference type="Proteomes" id="UP001319080">
    <property type="component" value="Unassembled WGS sequence"/>
</dbReference>
<comment type="caution">
    <text evidence="1">The sequence shown here is derived from an EMBL/GenBank/DDBJ whole genome shotgun (WGS) entry which is preliminary data.</text>
</comment>
<sequence>MDRREALRRTAWIMGGVISAPALAGLLKGCAAKPTIDWKPSFFNDQQGILVTQVAEIIIPKTDTPGAKEIGVPGFIDQMLKEVYTKEDQDKYLASLKAFDEEAQKEHGDAFIDLDPEKQTAFVNKIHSAVLNDTTENAPAYRDFLMKTKELTLLGFFTSKVGASEILQYVAVPGAYKGCIPVSEAGNGKTWAT</sequence>
<dbReference type="RefSeq" id="WP_254085275.1">
    <property type="nucleotide sequence ID" value="NZ_JAHESE010000015.1"/>
</dbReference>
<protein>
    <submittedName>
        <fullName evidence="1">Gluconate 2-dehydrogenase subunit 3 family protein</fullName>
    </submittedName>
</protein>
<dbReference type="AlphaFoldDB" id="A0AAP2DYJ1"/>
<gene>
    <name evidence="1" type="ORF">KK062_15745</name>
</gene>
<accession>A0AAP2DYJ1</accession>